<evidence type="ECO:0000313" key="2">
    <source>
        <dbReference type="Proteomes" id="UP000269945"/>
    </source>
</evidence>
<name>A0A9X9LNM3_GULGU</name>
<sequence>MVNTLDSESSDQSSSPRWDCTTCLSPSPFCLFIPTLVSLLPCALRPRVTPWWP</sequence>
<dbReference type="EMBL" id="CYRY02009290">
    <property type="protein sequence ID" value="VCW77738.1"/>
    <property type="molecule type" value="Genomic_DNA"/>
</dbReference>
<dbReference type="Proteomes" id="UP000269945">
    <property type="component" value="Unassembled WGS sequence"/>
</dbReference>
<accession>A0A9X9LNM3</accession>
<reference evidence="1 2" key="1">
    <citation type="submission" date="2018-10" db="EMBL/GenBank/DDBJ databases">
        <authorList>
            <person name="Ekblom R."/>
            <person name="Jareborg N."/>
        </authorList>
    </citation>
    <scope>NUCLEOTIDE SEQUENCE [LARGE SCALE GENOMIC DNA]</scope>
    <source>
        <tissue evidence="1">Muscle</tissue>
    </source>
</reference>
<proteinExistence type="predicted"/>
<evidence type="ECO:0000313" key="1">
    <source>
        <dbReference type="EMBL" id="VCW77738.1"/>
    </source>
</evidence>
<keyword evidence="2" id="KW-1185">Reference proteome</keyword>
<comment type="caution">
    <text evidence="1">The sequence shown here is derived from an EMBL/GenBank/DDBJ whole genome shotgun (WGS) entry which is preliminary data.</text>
</comment>
<protein>
    <submittedName>
        <fullName evidence="1">Uncharacterized protein</fullName>
    </submittedName>
</protein>
<gene>
    <name evidence="1" type="ORF">BN2614_LOCUS3</name>
</gene>
<organism evidence="1 2">
    <name type="scientific">Gulo gulo</name>
    <name type="common">Wolverine</name>
    <name type="synonym">Gluton</name>
    <dbReference type="NCBI Taxonomy" id="48420"/>
    <lineage>
        <taxon>Eukaryota</taxon>
        <taxon>Metazoa</taxon>
        <taxon>Chordata</taxon>
        <taxon>Craniata</taxon>
        <taxon>Vertebrata</taxon>
        <taxon>Euteleostomi</taxon>
        <taxon>Mammalia</taxon>
        <taxon>Eutheria</taxon>
        <taxon>Laurasiatheria</taxon>
        <taxon>Carnivora</taxon>
        <taxon>Caniformia</taxon>
        <taxon>Musteloidea</taxon>
        <taxon>Mustelidae</taxon>
        <taxon>Guloninae</taxon>
        <taxon>Gulo</taxon>
    </lineage>
</organism>
<dbReference type="AlphaFoldDB" id="A0A9X9LNM3"/>